<dbReference type="PROSITE" id="PS50262">
    <property type="entry name" value="G_PROTEIN_RECEP_F1_2"/>
    <property type="match status" value="1"/>
</dbReference>
<keyword evidence="5 9" id="KW-0297">G-protein coupled receptor</keyword>
<reference evidence="13" key="3">
    <citation type="submission" date="2016-06" db="UniProtKB">
        <authorList>
            <consortium name="WormBaseParasite"/>
        </authorList>
    </citation>
    <scope>IDENTIFICATION</scope>
</reference>
<feature type="transmembrane region" description="Helical" evidence="10">
    <location>
        <begin position="147"/>
        <end position="167"/>
    </location>
</feature>
<evidence type="ECO:0000256" key="10">
    <source>
        <dbReference type="SAM" id="Phobius"/>
    </source>
</evidence>
<keyword evidence="7 9" id="KW-0675">Receptor</keyword>
<evidence type="ECO:0000256" key="4">
    <source>
        <dbReference type="ARBA" id="ARBA00022989"/>
    </source>
</evidence>
<dbReference type="PANTHER" id="PTHR24235">
    <property type="entry name" value="NEUROPEPTIDE Y RECEPTOR"/>
    <property type="match status" value="1"/>
</dbReference>
<evidence type="ECO:0000256" key="1">
    <source>
        <dbReference type="ARBA" id="ARBA00004141"/>
    </source>
</evidence>
<keyword evidence="3 9" id="KW-0812">Transmembrane</keyword>
<feature type="transmembrane region" description="Helical" evidence="10">
    <location>
        <begin position="395"/>
        <end position="421"/>
    </location>
</feature>
<evidence type="ECO:0000256" key="5">
    <source>
        <dbReference type="ARBA" id="ARBA00023040"/>
    </source>
</evidence>
<dbReference type="InterPro" id="IPR000611">
    <property type="entry name" value="NPY_rcpt"/>
</dbReference>
<feature type="transmembrane region" description="Helical" evidence="10">
    <location>
        <begin position="179"/>
        <end position="200"/>
    </location>
</feature>
<reference evidence="12" key="2">
    <citation type="submission" date="2014-05" db="EMBL/GenBank/DDBJ databases">
        <title>The genome and life-stage specific transcriptomes of Globodera pallida elucidate key aspects of plant parasitism by a cyst nematode.</title>
        <authorList>
            <person name="Cotton J.A."/>
            <person name="Lilley C.J."/>
            <person name="Jones L.M."/>
            <person name="Kikuchi T."/>
            <person name="Reid A.J."/>
            <person name="Thorpe P."/>
            <person name="Tsai I.J."/>
            <person name="Beasley H."/>
            <person name="Blok V."/>
            <person name="Cock P.J.A."/>
            <person name="Van den Akker S.E."/>
            <person name="Holroyd N."/>
            <person name="Hunt M."/>
            <person name="Mantelin S."/>
            <person name="Naghra H."/>
            <person name="Pain A."/>
            <person name="Palomares-Rius J.E."/>
            <person name="Zarowiecki M."/>
            <person name="Berriman M."/>
            <person name="Jones J.T."/>
            <person name="Urwin P.E."/>
        </authorList>
    </citation>
    <scope>NUCLEOTIDE SEQUENCE [LARGE SCALE GENOMIC DNA]</scope>
    <source>
        <strain evidence="12">Lindley</strain>
    </source>
</reference>
<keyword evidence="8 9" id="KW-0807">Transducer</keyword>
<dbReference type="Gene3D" id="1.20.1070.10">
    <property type="entry name" value="Rhodopsin 7-helix transmembrane proteins"/>
    <property type="match status" value="1"/>
</dbReference>
<feature type="transmembrane region" description="Helical" evidence="10">
    <location>
        <begin position="101"/>
        <end position="127"/>
    </location>
</feature>
<name>A0A183CDU3_GLOPA</name>
<reference evidence="12" key="1">
    <citation type="submission" date="2013-12" db="EMBL/GenBank/DDBJ databases">
        <authorList>
            <person name="Aslett M."/>
        </authorList>
    </citation>
    <scope>NUCLEOTIDE SEQUENCE [LARGE SCALE GENOMIC DNA]</scope>
    <source>
        <strain evidence="12">Lindley</strain>
    </source>
</reference>
<feature type="transmembrane region" description="Helical" evidence="10">
    <location>
        <begin position="362"/>
        <end position="383"/>
    </location>
</feature>
<evidence type="ECO:0000313" key="12">
    <source>
        <dbReference type="Proteomes" id="UP000050741"/>
    </source>
</evidence>
<evidence type="ECO:0000313" key="13">
    <source>
        <dbReference type="WBParaSite" id="GPLIN_001104700"/>
    </source>
</evidence>
<dbReference type="Proteomes" id="UP000050741">
    <property type="component" value="Unassembled WGS sequence"/>
</dbReference>
<dbReference type="GO" id="GO:0004983">
    <property type="term" value="F:neuropeptide Y receptor activity"/>
    <property type="evidence" value="ECO:0007669"/>
    <property type="project" value="InterPro"/>
</dbReference>
<dbReference type="SUPFAM" id="SSF81321">
    <property type="entry name" value="Family A G protein-coupled receptor-like"/>
    <property type="match status" value="1"/>
</dbReference>
<keyword evidence="4 10" id="KW-1133">Transmembrane helix</keyword>
<evidence type="ECO:0000256" key="3">
    <source>
        <dbReference type="ARBA" id="ARBA00022692"/>
    </source>
</evidence>
<evidence type="ECO:0000256" key="9">
    <source>
        <dbReference type="RuleBase" id="RU000688"/>
    </source>
</evidence>
<dbReference type="CDD" id="cd15203">
    <property type="entry name" value="7tmA_NPYR-like"/>
    <property type="match status" value="1"/>
</dbReference>
<evidence type="ECO:0000256" key="8">
    <source>
        <dbReference type="ARBA" id="ARBA00023224"/>
    </source>
</evidence>
<comment type="subcellular location">
    <subcellularLocation>
        <location evidence="1">Membrane</location>
        <topology evidence="1">Multi-pass membrane protein</topology>
    </subcellularLocation>
</comment>
<dbReference type="PROSITE" id="PS00237">
    <property type="entry name" value="G_PROTEIN_RECEP_F1_1"/>
    <property type="match status" value="1"/>
</dbReference>
<feature type="transmembrane region" description="Helical" evidence="10">
    <location>
        <begin position="235"/>
        <end position="256"/>
    </location>
</feature>
<proteinExistence type="inferred from homology"/>
<dbReference type="PRINTS" id="PR00237">
    <property type="entry name" value="GPCRRHODOPSN"/>
</dbReference>
<feature type="domain" description="G-protein coupled receptors family 1 profile" evidence="11">
    <location>
        <begin position="80"/>
        <end position="418"/>
    </location>
</feature>
<keyword evidence="12" id="KW-1185">Reference proteome</keyword>
<dbReference type="PRINTS" id="PR01012">
    <property type="entry name" value="NRPEPTIDEYR"/>
</dbReference>
<accession>A0A183CDU3</accession>
<organism evidence="12 13">
    <name type="scientific">Globodera pallida</name>
    <name type="common">Potato cyst nematode worm</name>
    <name type="synonym">Heterodera pallida</name>
    <dbReference type="NCBI Taxonomy" id="36090"/>
    <lineage>
        <taxon>Eukaryota</taxon>
        <taxon>Metazoa</taxon>
        <taxon>Ecdysozoa</taxon>
        <taxon>Nematoda</taxon>
        <taxon>Chromadorea</taxon>
        <taxon>Rhabditida</taxon>
        <taxon>Tylenchina</taxon>
        <taxon>Tylenchomorpha</taxon>
        <taxon>Tylenchoidea</taxon>
        <taxon>Heteroderidae</taxon>
        <taxon>Heteroderinae</taxon>
        <taxon>Globodera</taxon>
    </lineage>
</organism>
<dbReference type="Pfam" id="PF00001">
    <property type="entry name" value="7tm_1"/>
    <property type="match status" value="1"/>
</dbReference>
<evidence type="ECO:0000256" key="6">
    <source>
        <dbReference type="ARBA" id="ARBA00023136"/>
    </source>
</evidence>
<dbReference type="SMART" id="SM01381">
    <property type="entry name" value="7TM_GPCR_Srsx"/>
    <property type="match status" value="1"/>
</dbReference>
<protein>
    <submittedName>
        <fullName evidence="13">G_PROTEIN_RECEP_F1_2 domain-containing protein</fullName>
    </submittedName>
</protein>
<evidence type="ECO:0000259" key="11">
    <source>
        <dbReference type="PROSITE" id="PS50262"/>
    </source>
</evidence>
<evidence type="ECO:0000256" key="2">
    <source>
        <dbReference type="ARBA" id="ARBA00010663"/>
    </source>
</evidence>
<dbReference type="InterPro" id="IPR017452">
    <property type="entry name" value="GPCR_Rhodpsn_7TM"/>
</dbReference>
<sequence>MSGDGMTPNRTGQQNCGELETLFDGMNEFFREETIIQGSEHSSILASPRESEELMNFGIFQLGNLILSAYILVIVFGTVGNILTILAVLRNKQMRTVRNFFIVNLALSDFFVCTVTAPTTLYTVLYVFWPFGTTLCKIAGSLQGFNIFLSTFSITAIALDRYVLVIFPTKRQRQQRLSLMFFSMIWLASILLAAPLFLAADLRPVFRDNRCQIELDLCSEQNERWKELSLSKESYTLGVIILQYAFPLAAIAFAYSRIARRMGARRARGGSGGGGTAGNQPNTFRKSSGTVGFQTLTTNCFNAPEVTKQSNGQTVTLTTNLSTAASQKATKTSISSNGEVKNAAEALISQRRKSVADRHRRTNLLLVTLVVVFAFAWLPLNIFHLVNTFSSSASFSVPVFALCHLTAMCSACLNPCCYAFFNQNFRQEFLAIYHKLGLIWLYRRFSLFGKSIGLNGDSSDKKTKWRPNR</sequence>
<comment type="similarity">
    <text evidence="2 9">Belongs to the G-protein coupled receptor 1 family.</text>
</comment>
<evidence type="ECO:0000256" key="7">
    <source>
        <dbReference type="ARBA" id="ARBA00023170"/>
    </source>
</evidence>
<keyword evidence="6 10" id="KW-0472">Membrane</keyword>
<dbReference type="WBParaSite" id="GPLIN_001104700">
    <property type="protein sequence ID" value="GPLIN_001104700"/>
    <property type="gene ID" value="GPLIN_001104700"/>
</dbReference>
<dbReference type="GO" id="GO:0016020">
    <property type="term" value="C:membrane"/>
    <property type="evidence" value="ECO:0007669"/>
    <property type="project" value="UniProtKB-SubCell"/>
</dbReference>
<feature type="transmembrane region" description="Helical" evidence="10">
    <location>
        <begin position="65"/>
        <end position="89"/>
    </location>
</feature>
<dbReference type="InterPro" id="IPR000276">
    <property type="entry name" value="GPCR_Rhodpsn"/>
</dbReference>
<dbReference type="AlphaFoldDB" id="A0A183CDU3"/>
<dbReference type="PANTHER" id="PTHR24235:SF12">
    <property type="entry name" value="G-PROTEIN COUPLED RECEPTORS FAMILY 1 PROFILE DOMAIN-CONTAINING PROTEIN"/>
    <property type="match status" value="1"/>
</dbReference>